<dbReference type="KEGG" id="rmr:Rmar_2086"/>
<dbReference type="AlphaFoldDB" id="D0MD54"/>
<protein>
    <submittedName>
        <fullName evidence="1">Uncharacterized protein</fullName>
    </submittedName>
</protein>
<keyword evidence="2" id="KW-1185">Reference proteome</keyword>
<accession>D0MD54</accession>
<dbReference type="Proteomes" id="UP000002221">
    <property type="component" value="Chromosome"/>
</dbReference>
<dbReference type="HOGENOM" id="CLU_2303828_0_0_10"/>
<evidence type="ECO:0000313" key="2">
    <source>
        <dbReference type="Proteomes" id="UP000002221"/>
    </source>
</evidence>
<dbReference type="RefSeq" id="WP_012844577.1">
    <property type="nucleotide sequence ID" value="NC_013501.1"/>
</dbReference>
<proteinExistence type="predicted"/>
<dbReference type="EMBL" id="CP001807">
    <property type="protein sequence ID" value="ACY48966.1"/>
    <property type="molecule type" value="Genomic_DNA"/>
</dbReference>
<name>D0MD54_RHOM4</name>
<dbReference type="STRING" id="518766.Rmar_2086"/>
<reference evidence="1 2" key="1">
    <citation type="journal article" date="2009" name="Stand. Genomic Sci.">
        <title>Complete genome sequence of Rhodothermus marinus type strain (R-10).</title>
        <authorList>
            <person name="Nolan M."/>
            <person name="Tindall B.J."/>
            <person name="Pomrenke H."/>
            <person name="Lapidus A."/>
            <person name="Copeland A."/>
            <person name="Glavina Del Rio T."/>
            <person name="Lucas S."/>
            <person name="Chen F."/>
            <person name="Tice H."/>
            <person name="Cheng J.F."/>
            <person name="Saunders E."/>
            <person name="Han C."/>
            <person name="Bruce D."/>
            <person name="Goodwin L."/>
            <person name="Chain P."/>
            <person name="Pitluck S."/>
            <person name="Ovchinikova G."/>
            <person name="Pati A."/>
            <person name="Ivanova N."/>
            <person name="Mavromatis K."/>
            <person name="Chen A."/>
            <person name="Palaniappan K."/>
            <person name="Land M."/>
            <person name="Hauser L."/>
            <person name="Chang Y.J."/>
            <person name="Jeffries C.D."/>
            <person name="Brettin T."/>
            <person name="Goker M."/>
            <person name="Bristow J."/>
            <person name="Eisen J.A."/>
            <person name="Markowitz V."/>
            <person name="Hugenholtz P."/>
            <person name="Kyrpides N.C."/>
            <person name="Klenk H.P."/>
            <person name="Detter J.C."/>
        </authorList>
    </citation>
    <scope>NUCLEOTIDE SEQUENCE [LARGE SCALE GENOMIC DNA]</scope>
    <source>
        <strain evidence="2">ATCC 43812 / DSM 4252 / R-10</strain>
    </source>
</reference>
<gene>
    <name evidence="1" type="ordered locus">Rmar_2086</name>
</gene>
<sequence>MKTKRLSDPIAAARGRLRLRLEGLEPEAERQVRAYLRLLLRLPRPGDRVRLPDGRTGIVQEVLRHSCYGLGPPDWGWRVVVRPEGALPYEDVSISPRALK</sequence>
<evidence type="ECO:0000313" key="1">
    <source>
        <dbReference type="EMBL" id="ACY48966.1"/>
    </source>
</evidence>
<organism evidence="1 2">
    <name type="scientific">Rhodothermus marinus (strain ATCC 43812 / DSM 4252 / R-10)</name>
    <name type="common">Rhodothermus obamensis</name>
    <dbReference type="NCBI Taxonomy" id="518766"/>
    <lineage>
        <taxon>Bacteria</taxon>
        <taxon>Pseudomonadati</taxon>
        <taxon>Rhodothermota</taxon>
        <taxon>Rhodothermia</taxon>
        <taxon>Rhodothermales</taxon>
        <taxon>Rhodothermaceae</taxon>
        <taxon>Rhodothermus</taxon>
    </lineage>
</organism>